<evidence type="ECO:0000313" key="1">
    <source>
        <dbReference type="EMBL" id="JAD33581.1"/>
    </source>
</evidence>
<accession>A0A0A8Z445</accession>
<proteinExistence type="predicted"/>
<protein>
    <submittedName>
        <fullName evidence="1">Uncharacterized protein</fullName>
    </submittedName>
</protein>
<dbReference type="EMBL" id="GBRH01264314">
    <property type="protein sequence ID" value="JAD33581.1"/>
    <property type="molecule type" value="Transcribed_RNA"/>
</dbReference>
<reference evidence="1" key="2">
    <citation type="journal article" date="2015" name="Data Brief">
        <title>Shoot transcriptome of the giant reed, Arundo donax.</title>
        <authorList>
            <person name="Barrero R.A."/>
            <person name="Guerrero F.D."/>
            <person name="Moolhuijzen P."/>
            <person name="Goolsby J.A."/>
            <person name="Tidwell J."/>
            <person name="Bellgard S.E."/>
            <person name="Bellgard M.I."/>
        </authorList>
    </citation>
    <scope>NUCLEOTIDE SEQUENCE</scope>
    <source>
        <tissue evidence="1">Shoot tissue taken approximately 20 cm above the soil surface</tissue>
    </source>
</reference>
<sequence>MNAFFSLDNTIQFEINDVLAANFTLPCCIQYICMCVF</sequence>
<organism evidence="1">
    <name type="scientific">Arundo donax</name>
    <name type="common">Giant reed</name>
    <name type="synonym">Donax arundinaceus</name>
    <dbReference type="NCBI Taxonomy" id="35708"/>
    <lineage>
        <taxon>Eukaryota</taxon>
        <taxon>Viridiplantae</taxon>
        <taxon>Streptophyta</taxon>
        <taxon>Embryophyta</taxon>
        <taxon>Tracheophyta</taxon>
        <taxon>Spermatophyta</taxon>
        <taxon>Magnoliopsida</taxon>
        <taxon>Liliopsida</taxon>
        <taxon>Poales</taxon>
        <taxon>Poaceae</taxon>
        <taxon>PACMAD clade</taxon>
        <taxon>Arundinoideae</taxon>
        <taxon>Arundineae</taxon>
        <taxon>Arundo</taxon>
    </lineage>
</organism>
<name>A0A0A8Z445_ARUDO</name>
<dbReference type="AlphaFoldDB" id="A0A0A8Z445"/>
<reference evidence="1" key="1">
    <citation type="submission" date="2014-09" db="EMBL/GenBank/DDBJ databases">
        <authorList>
            <person name="Magalhaes I.L.F."/>
            <person name="Oliveira U."/>
            <person name="Santos F.R."/>
            <person name="Vidigal T.H.D.A."/>
            <person name="Brescovit A.D."/>
            <person name="Santos A.J."/>
        </authorList>
    </citation>
    <scope>NUCLEOTIDE SEQUENCE</scope>
    <source>
        <tissue evidence="1">Shoot tissue taken approximately 20 cm above the soil surface</tissue>
    </source>
</reference>